<evidence type="ECO:0000256" key="1">
    <source>
        <dbReference type="ARBA" id="ARBA00022448"/>
    </source>
</evidence>
<evidence type="ECO:0000256" key="6">
    <source>
        <dbReference type="ARBA" id="ARBA00023303"/>
    </source>
</evidence>
<organism evidence="8 9">
    <name type="scientific">Pristionchus entomophagus</name>
    <dbReference type="NCBI Taxonomy" id="358040"/>
    <lineage>
        <taxon>Eukaryota</taxon>
        <taxon>Metazoa</taxon>
        <taxon>Ecdysozoa</taxon>
        <taxon>Nematoda</taxon>
        <taxon>Chromadorea</taxon>
        <taxon>Rhabditida</taxon>
        <taxon>Rhabditina</taxon>
        <taxon>Diplogasteromorpha</taxon>
        <taxon>Diplogasteroidea</taxon>
        <taxon>Neodiplogasteridae</taxon>
        <taxon>Pristionchus</taxon>
    </lineage>
</organism>
<keyword evidence="7" id="KW-0812">Transmembrane</keyword>
<keyword evidence="4" id="KW-0406">Ion transport</keyword>
<keyword evidence="7" id="KW-0472">Membrane</keyword>
<keyword evidence="1" id="KW-0813">Transport</keyword>
<feature type="transmembrane region" description="Helical" evidence="7">
    <location>
        <begin position="252"/>
        <end position="272"/>
    </location>
</feature>
<keyword evidence="9" id="KW-1185">Reference proteome</keyword>
<name>A0AAV5TY72_9BILA</name>
<feature type="transmembrane region" description="Helical" evidence="7">
    <location>
        <begin position="324"/>
        <end position="350"/>
    </location>
</feature>
<evidence type="ECO:0000256" key="7">
    <source>
        <dbReference type="SAM" id="Phobius"/>
    </source>
</evidence>
<reference evidence="8" key="1">
    <citation type="submission" date="2023-10" db="EMBL/GenBank/DDBJ databases">
        <title>Genome assembly of Pristionchus species.</title>
        <authorList>
            <person name="Yoshida K."/>
            <person name="Sommer R.J."/>
        </authorList>
    </citation>
    <scope>NUCLEOTIDE SEQUENCE</scope>
    <source>
        <strain evidence="8">RS0144</strain>
    </source>
</reference>
<dbReference type="GO" id="GO:0022857">
    <property type="term" value="F:transmembrane transporter activity"/>
    <property type="evidence" value="ECO:0007669"/>
    <property type="project" value="TreeGrafter"/>
</dbReference>
<protein>
    <recommendedName>
        <fullName evidence="10">Ion channel</fullName>
    </recommendedName>
</protein>
<keyword evidence="5" id="KW-0325">Glycoprotein</keyword>
<gene>
    <name evidence="8" type="ORF">PENTCL1PPCAC_21668</name>
</gene>
<accession>A0AAV5TY72</accession>
<proteinExistence type="predicted"/>
<dbReference type="GO" id="GO:0034220">
    <property type="term" value="P:monoatomic ion transmembrane transport"/>
    <property type="evidence" value="ECO:0007669"/>
    <property type="project" value="UniProtKB-KW"/>
</dbReference>
<keyword evidence="7" id="KW-1133">Transmembrane helix</keyword>
<comment type="caution">
    <text evidence="8">The sequence shown here is derived from an EMBL/GenBank/DDBJ whole genome shotgun (WGS) entry which is preliminary data.</text>
</comment>
<dbReference type="PANTHER" id="PTHR47143:SF1">
    <property type="entry name" value="ION_TRANS DOMAIN-CONTAINING PROTEIN"/>
    <property type="match status" value="1"/>
</dbReference>
<dbReference type="Proteomes" id="UP001432027">
    <property type="component" value="Unassembled WGS sequence"/>
</dbReference>
<evidence type="ECO:0008006" key="10">
    <source>
        <dbReference type="Google" id="ProtNLM"/>
    </source>
</evidence>
<dbReference type="InterPro" id="IPR052076">
    <property type="entry name" value="TRP_cation_channel"/>
</dbReference>
<dbReference type="PANTHER" id="PTHR47143">
    <property type="entry name" value="TRANSIENT RECEPTOR POTENTIAL CATION CHANNEL PROTEIN PAINLESS"/>
    <property type="match status" value="1"/>
</dbReference>
<feature type="transmembrane region" description="Helical" evidence="7">
    <location>
        <begin position="210"/>
        <end position="231"/>
    </location>
</feature>
<keyword evidence="6" id="KW-0407">Ion channel</keyword>
<evidence type="ECO:0000313" key="8">
    <source>
        <dbReference type="EMBL" id="GMS99493.1"/>
    </source>
</evidence>
<feature type="transmembrane region" description="Helical" evidence="7">
    <location>
        <begin position="113"/>
        <end position="134"/>
    </location>
</feature>
<evidence type="ECO:0000256" key="5">
    <source>
        <dbReference type="ARBA" id="ARBA00023180"/>
    </source>
</evidence>
<keyword evidence="2" id="KW-0677">Repeat</keyword>
<keyword evidence="3" id="KW-0040">ANK repeat</keyword>
<feature type="transmembrane region" description="Helical" evidence="7">
    <location>
        <begin position="170"/>
        <end position="194"/>
    </location>
</feature>
<feature type="transmembrane region" description="Helical" evidence="7">
    <location>
        <begin position="140"/>
        <end position="158"/>
    </location>
</feature>
<feature type="non-terminal residue" evidence="8">
    <location>
        <position position="1"/>
    </location>
</feature>
<sequence>SSFMVWDRSPQMSYHRPVLGKRMNEAEQQPMLHIDDADDVNRNNIDFYNQRSRIVHADAEEKMIFLFDYRGKEKGEECIHWKHLKALKDGNKWGVLRHPMVLHFINERLIECAVFYLAHIIAFFSFLLLLSSHIFSKDTFKDVLVTLFVILFLFFMMLKGAIKARISKSISLWFVIAYAFNILTFIATLAYVWLPHLFEYDDFHQEVKTIILWALPIIAVMSAWVNFLYILRKSPYGIYIFMMVRILKSFGHIATIWIPTLIAFSFAFHLILRDSGVEPWESSDTYQNSTTLHKLFVILQAVTKTSTMMIGEVDADNILGTRQWIPSILVLIFEIITVILLMNLMVSLAVGDVNDLRNTSQDKILRIKLNFVIEALQLSEAIGISALSSLCTNPTNNMLVVSYEGGYFAKTDETISRIFDERRESIAGQAPPPSHLGFGGMMNPSSTSDLVFHLGFSKERLRMRLCRRPVLGRSQNVHIDGCTLNLIEAPESGIPEHKSSFAVPDNEASCMRKAKQWLIGLDWHAYLELY</sequence>
<evidence type="ECO:0000256" key="2">
    <source>
        <dbReference type="ARBA" id="ARBA00022737"/>
    </source>
</evidence>
<evidence type="ECO:0000313" key="9">
    <source>
        <dbReference type="Proteomes" id="UP001432027"/>
    </source>
</evidence>
<evidence type="ECO:0000256" key="3">
    <source>
        <dbReference type="ARBA" id="ARBA00023043"/>
    </source>
</evidence>
<evidence type="ECO:0000256" key="4">
    <source>
        <dbReference type="ARBA" id="ARBA00023065"/>
    </source>
</evidence>
<dbReference type="EMBL" id="BTSX01000005">
    <property type="protein sequence ID" value="GMS99493.1"/>
    <property type="molecule type" value="Genomic_DNA"/>
</dbReference>
<dbReference type="AlphaFoldDB" id="A0AAV5TY72"/>
<dbReference type="GO" id="GO:1902495">
    <property type="term" value="C:transmembrane transporter complex"/>
    <property type="evidence" value="ECO:0007669"/>
    <property type="project" value="TreeGrafter"/>
</dbReference>